<dbReference type="InterPro" id="IPR001925">
    <property type="entry name" value="Porin_Euk"/>
</dbReference>
<dbReference type="Gene3D" id="2.40.160.10">
    <property type="entry name" value="Porin"/>
    <property type="match status" value="1"/>
</dbReference>
<dbReference type="GO" id="GO:0008308">
    <property type="term" value="F:voltage-gated monoatomic anion channel activity"/>
    <property type="evidence" value="ECO:0007669"/>
    <property type="project" value="InterPro"/>
</dbReference>
<comment type="similarity">
    <text evidence="1">Belongs to the eukaryotic mitochondrial porin (TC 1.B.8.1) family.</text>
</comment>
<proteinExistence type="inferred from homology"/>
<dbReference type="Pfam" id="PF01459">
    <property type="entry name" value="Porin_3"/>
    <property type="match status" value="1"/>
</dbReference>
<dbReference type="InterPro" id="IPR023614">
    <property type="entry name" value="Porin_dom_sf"/>
</dbReference>
<keyword evidence="4" id="KW-1185">Reference proteome</keyword>
<evidence type="ECO:0000313" key="4">
    <source>
        <dbReference type="Proteomes" id="UP001165190"/>
    </source>
</evidence>
<feature type="compositionally biased region" description="Basic residues" evidence="2">
    <location>
        <begin position="26"/>
        <end position="41"/>
    </location>
</feature>
<comment type="caution">
    <text evidence="3">The sequence shown here is derived from an EMBL/GenBank/DDBJ whole genome shotgun (WGS) entry which is preliminary data.</text>
</comment>
<evidence type="ECO:0000256" key="1">
    <source>
        <dbReference type="ARBA" id="ARBA00009624"/>
    </source>
</evidence>
<dbReference type="InterPro" id="IPR027246">
    <property type="entry name" value="Porin_Euk/Tom40"/>
</dbReference>
<name>A0A9W7I685_HIBTR</name>
<organism evidence="3 4">
    <name type="scientific">Hibiscus trionum</name>
    <name type="common">Flower of an hour</name>
    <dbReference type="NCBI Taxonomy" id="183268"/>
    <lineage>
        <taxon>Eukaryota</taxon>
        <taxon>Viridiplantae</taxon>
        <taxon>Streptophyta</taxon>
        <taxon>Embryophyta</taxon>
        <taxon>Tracheophyta</taxon>
        <taxon>Spermatophyta</taxon>
        <taxon>Magnoliopsida</taxon>
        <taxon>eudicotyledons</taxon>
        <taxon>Gunneridae</taxon>
        <taxon>Pentapetalae</taxon>
        <taxon>rosids</taxon>
        <taxon>malvids</taxon>
        <taxon>Malvales</taxon>
        <taxon>Malvaceae</taxon>
        <taxon>Malvoideae</taxon>
        <taxon>Hibiscus</taxon>
    </lineage>
</organism>
<dbReference type="AlphaFoldDB" id="A0A9W7I685"/>
<reference evidence="3" key="1">
    <citation type="submission" date="2023-05" db="EMBL/GenBank/DDBJ databases">
        <title>Genome and transcriptome analyses reveal genes involved in the formation of fine ridges on petal epidermal cells in Hibiscus trionum.</title>
        <authorList>
            <person name="Koshimizu S."/>
            <person name="Masuda S."/>
            <person name="Ishii T."/>
            <person name="Shirasu K."/>
            <person name="Hoshino A."/>
            <person name="Arita M."/>
        </authorList>
    </citation>
    <scope>NUCLEOTIDE SEQUENCE</scope>
    <source>
        <strain evidence="3">Hamamatsu line</strain>
    </source>
</reference>
<protein>
    <submittedName>
        <fullName evidence="3">ARABIDOPSIS THALIANA VOLTAGE DEPENDENT ANION CHANNEL 2, voltage dependent anion channel 2</fullName>
    </submittedName>
</protein>
<dbReference type="EMBL" id="BSYR01000022">
    <property type="protein sequence ID" value="GMI88300.1"/>
    <property type="molecule type" value="Genomic_DNA"/>
</dbReference>
<dbReference type="OrthoDB" id="7827681at2759"/>
<dbReference type="Proteomes" id="UP001165190">
    <property type="component" value="Unassembled WGS sequence"/>
</dbReference>
<dbReference type="PANTHER" id="PTHR11743">
    <property type="entry name" value="VOLTAGE-DEPENDENT ANION-SELECTIVE CHANNEL"/>
    <property type="match status" value="1"/>
</dbReference>
<accession>A0A9W7I685</accession>
<dbReference type="GO" id="GO:0005741">
    <property type="term" value="C:mitochondrial outer membrane"/>
    <property type="evidence" value="ECO:0007669"/>
    <property type="project" value="InterPro"/>
</dbReference>
<gene>
    <name evidence="3" type="ORF">HRI_002499300</name>
</gene>
<evidence type="ECO:0000256" key="2">
    <source>
        <dbReference type="SAM" id="MobiDB-lite"/>
    </source>
</evidence>
<feature type="region of interest" description="Disordered" evidence="2">
    <location>
        <begin position="1"/>
        <end position="49"/>
    </location>
</feature>
<evidence type="ECO:0000313" key="3">
    <source>
        <dbReference type="EMBL" id="GMI88300.1"/>
    </source>
</evidence>
<sequence>MTEPGNIRTLTSTAAGQEFATVANSQRRKKKRSKTSQRHKKQEPAGPRLFSDFGKFANDLLTKGYGHHQLLSITTQSCIGVIVTSRAVRHRRRSSADIGARYDYNNAAIQVNFDTRSSISTAFTFGARILPSTNIKASLIFPEYSSSNLNLKFHQFFRNAALSISAGLNQSPDLTLSTTIGTSSIALGMQSKYNAAYRSFTQIDAGISVTNRGHDASIILAGKGDILRLTYACHFRRPRKISAVAEVTRRLSNKKNSLAVGVSCIVDKLTTAKATLNNCGKLQALLVHKIKPNSSLNICGEFDVKALDKIPRIGLALALAL</sequence>
<dbReference type="PANTHER" id="PTHR11743:SF59">
    <property type="entry name" value="MITOCHONDRIAL OUTER MEMBRANE PROTEIN PORIN 2-LIKE ISOFORM X1"/>
    <property type="match status" value="1"/>
</dbReference>
<dbReference type="CDD" id="cd07306">
    <property type="entry name" value="Porin3_VDAC"/>
    <property type="match status" value="1"/>
</dbReference>